<dbReference type="InterPro" id="IPR035420">
    <property type="entry name" value="Spt6_SH2"/>
</dbReference>
<keyword evidence="6" id="KW-0727">SH2 domain</keyword>
<feature type="compositionally biased region" description="Polar residues" evidence="7">
    <location>
        <begin position="1399"/>
        <end position="1414"/>
    </location>
</feature>
<feature type="region of interest" description="Disordered" evidence="7">
    <location>
        <begin position="135"/>
        <end position="190"/>
    </location>
</feature>
<dbReference type="Proteomes" id="UP000275408">
    <property type="component" value="Unassembled WGS sequence"/>
</dbReference>
<dbReference type="SUPFAM" id="SSF50249">
    <property type="entry name" value="Nucleic acid-binding proteins"/>
    <property type="match status" value="1"/>
</dbReference>
<dbReference type="Gene3D" id="1.10.3500.10">
    <property type="entry name" value="Tex N-terminal region-like"/>
    <property type="match status" value="1"/>
</dbReference>
<protein>
    <submittedName>
        <fullName evidence="10">Uncharacterized protein</fullName>
    </submittedName>
</protein>
<keyword evidence="11" id="KW-1185">Reference proteome</keyword>
<dbReference type="GO" id="GO:0140673">
    <property type="term" value="P:transcription elongation-coupled chromatin remodeling"/>
    <property type="evidence" value="ECO:0007669"/>
    <property type="project" value="InterPro"/>
</dbReference>
<dbReference type="Gene3D" id="1.10.150.850">
    <property type="entry name" value="Spt6, helix-hairpin-helix domain"/>
    <property type="match status" value="1"/>
</dbReference>
<dbReference type="InterPro" id="IPR000980">
    <property type="entry name" value="SH2"/>
</dbReference>
<dbReference type="Pfam" id="PF14635">
    <property type="entry name" value="HHH_7"/>
    <property type="match status" value="1"/>
</dbReference>
<accession>A0A3M6UR78</accession>
<evidence type="ECO:0000256" key="5">
    <source>
        <dbReference type="PIRNR" id="PIRNR036947"/>
    </source>
</evidence>
<sequence>MSKFGDSEAEEDSLDESLSEKSDDDEDEDEEEGEEEEQADDENDIINDEIEESAGEEEQGHHGHHHRKRRKADEAEELDEEDLSLIEENLGISIKRKKPRLKKIKELDSDEEGEDQLAGNAAVKEREAIANQLFEGGDDGGEVAAEPAEAPGDDTYADIDESESEEDVDDFIVDDEGNPINRHTKKKRRIPGTLQDSALMEAQDIFGLDFDFDEFEKYGRDDFSSEEEEEDYEDDTEDGAPRRPKKKSTKNELEKGMLTNKDNEIRTADVPERFQVRDFAVKSTEDGELDDEADWIYKHAFLDLPISQQQDPLDGDAHSHAKTPKPYSAVAKIREALNLMRNHLYEVPFIASYRKEYIEPELNIEDLWKIWEYDEKWSQLRTRKENLHRLFEEMQNYQFNKIQESGDEPLDDDTRILQPEDVDRLDGVETMEQLKDVYSHFMLYYKNDIPAMWEAKRKKKESEEGKDGDGESKTTLPKKKMPAKRDLYAICKQAGVSGLARKFGLTPDQLGENLRDNYQRHETEQHPVEPDDAAENYLSSTFSTVDQVLEAARHMVAMQIARDPLVRQCVRQTFYERAKLKIRPTKKGKKVEIDESHLCSTFKYIKNKPVKELKGDQFLRMCKAEEDGLLTINIEIDLDKNAGYQTYFDEVKQLYYRDEFSHLVQEWNTQRTNALSRAFNQMLYPLFEKELKLKLLQEAKNFVIKEKDMQRLKQFILKKRPQVVVVAAEFRATVSVIDDIKMCIAELEQENQIPTISVEALDGEVARVFMSSPRAENEFREYPALLRHAVSLGRRIQDPLTEFAALCVEEDELLWVDPNRLLEHPHTVSLLQFVCGLGPRKASSLLKSLRQQCTRLENRSQLVTVCGLAPQVFLNCAGFIKIDTAAISDTTTNYIEVLDGSRVHPETYEWAKKMAVDALEYDEATMESNPSSALEEILEAPDRLKDLDLDAFAEELERQGYGNKRITLYDIRDELFGQYRERRSPYRSLTVEESFRLMTGETSESLYVGKMVVCTVTGFANRKPPRDMIDQAQPVRNDETGQWQCPFCLQDAFPDLSEVWTHLDNGSCAGQAIGVRTRLENGLSGFLPTKMISDKTISSPHDRVKVGMTLHCRVTRVNMERFQLDLTCRSSDLADKEGKFSLPKDLYYDQDTADKDRKDEEAAKKKANRPKYVKRVIVHPAFKNISFKEAERLLADMDQGECIVRPSSKGADHLTVTWKVDEGVYQHVDVREEGKENAFSLGRSLWIDSEEFEDLDEIIARHVQPMASFAREILNHKNYRAVDGVKAKLEEILQVEKRKAPQRIPYLMSTTKEFPGKFFLGYLPRVKPRIEYISVTPDGTPRHRMPVTMSEGNTPYTPGGTPSINSDVDPARLLPQLQQHFPRGINDPKVYSALAAVARQQQDSQKKTPTQLTPAQWGAAAAQHIQRQKKQRSSQHQSTPTQQTPTQQTPTQQGYQQFPQYGYYQQHQDQTQAQTPTTYGYQQTYSGSKSAGKESSKSR</sequence>
<dbReference type="Gene3D" id="2.40.50.140">
    <property type="entry name" value="Nucleic acid-binding proteins"/>
    <property type="match status" value="1"/>
</dbReference>
<feature type="compositionally biased region" description="Low complexity" evidence="7">
    <location>
        <begin position="1434"/>
        <end position="1490"/>
    </location>
</feature>
<feature type="region of interest" description="Disordered" evidence="7">
    <location>
        <begin position="1335"/>
        <end position="1369"/>
    </location>
</feature>
<dbReference type="InterPro" id="IPR028088">
    <property type="entry name" value="Spt6_HTH_DNA-bd_dom"/>
</dbReference>
<feature type="region of interest" description="Disordered" evidence="7">
    <location>
        <begin position="457"/>
        <end position="480"/>
    </location>
</feature>
<dbReference type="PANTHER" id="PTHR10145:SF6">
    <property type="entry name" value="TRANSCRIPTION ELONGATION FACTOR SPT6"/>
    <property type="match status" value="1"/>
</dbReference>
<dbReference type="InterPro" id="IPR028083">
    <property type="entry name" value="Spt6_acidic_N_dom"/>
</dbReference>
<feature type="compositionally biased region" description="Polar residues" evidence="7">
    <location>
        <begin position="1350"/>
        <end position="1366"/>
    </location>
</feature>
<dbReference type="PANTHER" id="PTHR10145">
    <property type="entry name" value="TRANSCRIPTION ELONGATION FACTOR SPT6"/>
    <property type="match status" value="1"/>
</dbReference>
<dbReference type="InterPro" id="IPR003029">
    <property type="entry name" value="S1_domain"/>
</dbReference>
<dbReference type="Pfam" id="PF14639">
    <property type="entry name" value="YqgF"/>
    <property type="match status" value="1"/>
</dbReference>
<dbReference type="STRING" id="46731.A0A3M6UR78"/>
<dbReference type="Gene3D" id="1.10.10.650">
    <property type="entry name" value="RuvA domain 2-like"/>
    <property type="match status" value="1"/>
</dbReference>
<dbReference type="InterPro" id="IPR017072">
    <property type="entry name" value="TF_Spt6"/>
</dbReference>
<dbReference type="Pfam" id="PF14632">
    <property type="entry name" value="SPT6_acidic"/>
    <property type="match status" value="1"/>
</dbReference>
<dbReference type="InterPro" id="IPR010994">
    <property type="entry name" value="RuvA_2-like"/>
</dbReference>
<dbReference type="PROSITE" id="PS50126">
    <property type="entry name" value="S1"/>
    <property type="match status" value="1"/>
</dbReference>
<dbReference type="InterPro" id="IPR035018">
    <property type="entry name" value="Spt6_SH2_C"/>
</dbReference>
<dbReference type="GO" id="GO:0003677">
    <property type="term" value="F:DNA binding"/>
    <property type="evidence" value="ECO:0007669"/>
    <property type="project" value="InterPro"/>
</dbReference>
<evidence type="ECO:0000256" key="6">
    <source>
        <dbReference type="PROSITE-ProRule" id="PRU00191"/>
    </source>
</evidence>
<dbReference type="Pfam" id="PF00575">
    <property type="entry name" value="S1"/>
    <property type="match status" value="1"/>
</dbReference>
<dbReference type="InterPro" id="IPR036860">
    <property type="entry name" value="SH2_dom_sf"/>
</dbReference>
<dbReference type="PIRSF" id="PIRSF036947">
    <property type="entry name" value="Spt6"/>
    <property type="match status" value="1"/>
</dbReference>
<dbReference type="InterPro" id="IPR012340">
    <property type="entry name" value="NA-bd_OB-fold"/>
</dbReference>
<evidence type="ECO:0000256" key="4">
    <source>
        <dbReference type="ARBA" id="ARBA00023242"/>
    </source>
</evidence>
<keyword evidence="3 5" id="KW-0804">Transcription</keyword>
<dbReference type="PROSITE" id="PS50001">
    <property type="entry name" value="SH2"/>
    <property type="match status" value="1"/>
</dbReference>
<dbReference type="GO" id="GO:0042393">
    <property type="term" value="F:histone binding"/>
    <property type="evidence" value="ECO:0007669"/>
    <property type="project" value="TreeGrafter"/>
</dbReference>
<organism evidence="10 11">
    <name type="scientific">Pocillopora damicornis</name>
    <name type="common">Cauliflower coral</name>
    <name type="synonym">Millepora damicornis</name>
    <dbReference type="NCBI Taxonomy" id="46731"/>
    <lineage>
        <taxon>Eukaryota</taxon>
        <taxon>Metazoa</taxon>
        <taxon>Cnidaria</taxon>
        <taxon>Anthozoa</taxon>
        <taxon>Hexacorallia</taxon>
        <taxon>Scleractinia</taxon>
        <taxon>Astrocoeniina</taxon>
        <taxon>Pocilloporidae</taxon>
        <taxon>Pocillopora</taxon>
    </lineage>
</organism>
<dbReference type="InterPro" id="IPR035019">
    <property type="entry name" value="Spt6_SH2_N"/>
</dbReference>
<comment type="subcellular location">
    <subcellularLocation>
        <location evidence="1 5">Nucleus</location>
    </subcellularLocation>
</comment>
<dbReference type="GO" id="GO:0031491">
    <property type="term" value="F:nucleosome binding"/>
    <property type="evidence" value="ECO:0007669"/>
    <property type="project" value="TreeGrafter"/>
</dbReference>
<dbReference type="SUPFAM" id="SSF158832">
    <property type="entry name" value="Tex N-terminal region-like"/>
    <property type="match status" value="1"/>
</dbReference>
<evidence type="ECO:0000259" key="9">
    <source>
        <dbReference type="PROSITE" id="PS50126"/>
    </source>
</evidence>
<evidence type="ECO:0000256" key="3">
    <source>
        <dbReference type="ARBA" id="ARBA00023163"/>
    </source>
</evidence>
<feature type="compositionally biased region" description="Basic and acidic residues" evidence="7">
    <location>
        <begin position="460"/>
        <end position="472"/>
    </location>
</feature>
<dbReference type="CDD" id="cd09918">
    <property type="entry name" value="SH2_Nterm_SPT6_like"/>
    <property type="match status" value="1"/>
</dbReference>
<feature type="region of interest" description="Disordered" evidence="7">
    <location>
        <begin position="1"/>
        <end position="81"/>
    </location>
</feature>
<keyword evidence="4 5" id="KW-0539">Nucleus</keyword>
<gene>
    <name evidence="10" type="ORF">pdam_00024478</name>
</gene>
<dbReference type="EMBL" id="RCHS01000994">
    <property type="protein sequence ID" value="RMX55848.1"/>
    <property type="molecule type" value="Genomic_DNA"/>
</dbReference>
<dbReference type="CDD" id="cd09928">
    <property type="entry name" value="SH2_Cterm_SPT6_like"/>
    <property type="match status" value="1"/>
</dbReference>
<dbReference type="FunFam" id="1.10.10.650:FF:000002">
    <property type="entry name" value="Transcription elongation factor spt6"/>
    <property type="match status" value="1"/>
</dbReference>
<dbReference type="Gene3D" id="1.10.10.2740">
    <property type="entry name" value="Spt6, Death-like domain"/>
    <property type="match status" value="1"/>
</dbReference>
<dbReference type="Gene3D" id="3.30.505.10">
    <property type="entry name" value="SH2 domain"/>
    <property type="match status" value="2"/>
</dbReference>
<evidence type="ECO:0000313" key="10">
    <source>
        <dbReference type="EMBL" id="RMX55848.1"/>
    </source>
</evidence>
<dbReference type="FunFam" id="1.10.10.2740:FF:000001">
    <property type="entry name" value="Transcription elongation factor spt6"/>
    <property type="match status" value="1"/>
</dbReference>
<feature type="region of interest" description="Disordered" evidence="7">
    <location>
        <begin position="218"/>
        <end position="258"/>
    </location>
</feature>
<dbReference type="InterPro" id="IPR028231">
    <property type="entry name" value="Spt6_YqgF"/>
</dbReference>
<dbReference type="InterPro" id="IPR023319">
    <property type="entry name" value="Tex-like_HTH_dom_sf"/>
</dbReference>
<dbReference type="SUPFAM" id="SSF47781">
    <property type="entry name" value="RuvA domain 2-like"/>
    <property type="match status" value="2"/>
</dbReference>
<dbReference type="InterPro" id="IPR032706">
    <property type="entry name" value="Spt6_HHH"/>
</dbReference>
<comment type="similarity">
    <text evidence="2 5">Belongs to the SPT6 family.</text>
</comment>
<feature type="domain" description="SH2" evidence="8">
    <location>
        <begin position="1171"/>
        <end position="1262"/>
    </location>
</feature>
<proteinExistence type="inferred from homology"/>
<evidence type="ECO:0000313" key="11">
    <source>
        <dbReference type="Proteomes" id="UP000275408"/>
    </source>
</evidence>
<dbReference type="InterPro" id="IPR042066">
    <property type="entry name" value="Spt6_death-like"/>
</dbReference>
<feature type="region of interest" description="Disordered" evidence="7">
    <location>
        <begin position="100"/>
        <end position="121"/>
    </location>
</feature>
<dbReference type="FunFam" id="3.30.505.10:FF:000030">
    <property type="entry name" value="Transcription elongation factor spt6"/>
    <property type="match status" value="1"/>
</dbReference>
<reference evidence="10 11" key="1">
    <citation type="journal article" date="2018" name="Sci. Rep.">
        <title>Comparative analysis of the Pocillopora damicornis genome highlights role of immune system in coral evolution.</title>
        <authorList>
            <person name="Cunning R."/>
            <person name="Bay R.A."/>
            <person name="Gillette P."/>
            <person name="Baker A.C."/>
            <person name="Traylor-Knowles N."/>
        </authorList>
    </citation>
    <scope>NUCLEOTIDE SEQUENCE [LARGE SCALE GENOMIC DNA]</scope>
    <source>
        <strain evidence="10">RSMAS</strain>
        <tissue evidence="10">Whole animal</tissue>
    </source>
</reference>
<comment type="function">
    <text evidence="5">Histone H3-H4 chaperone that plays a role in maintenance of chromatin structure during RNA polymerase II transcription elongation.</text>
</comment>
<dbReference type="GO" id="GO:0034728">
    <property type="term" value="P:nucleosome organization"/>
    <property type="evidence" value="ECO:0007669"/>
    <property type="project" value="TreeGrafter"/>
</dbReference>
<dbReference type="InterPro" id="IPR012337">
    <property type="entry name" value="RNaseH-like_sf"/>
</dbReference>
<evidence type="ECO:0000256" key="7">
    <source>
        <dbReference type="SAM" id="MobiDB-lite"/>
    </source>
</evidence>
<evidence type="ECO:0000256" key="1">
    <source>
        <dbReference type="ARBA" id="ARBA00004123"/>
    </source>
</evidence>
<feature type="compositionally biased region" description="Acidic residues" evidence="7">
    <location>
        <begin position="151"/>
        <end position="177"/>
    </location>
</feature>
<feature type="compositionally biased region" description="Acidic residues" evidence="7">
    <location>
        <begin position="224"/>
        <end position="238"/>
    </location>
</feature>
<dbReference type="SMART" id="SM00252">
    <property type="entry name" value="SH2"/>
    <property type="match status" value="1"/>
</dbReference>
<feature type="region of interest" description="Disordered" evidence="7">
    <location>
        <begin position="1397"/>
        <end position="1499"/>
    </location>
</feature>
<dbReference type="OrthoDB" id="6020303at2759"/>
<feature type="domain" description="S1 motif" evidence="9">
    <location>
        <begin position="1074"/>
        <end position="1129"/>
    </location>
</feature>
<comment type="caution">
    <text evidence="10">The sequence shown here is derived from an EMBL/GenBank/DDBJ whole genome shotgun (WGS) entry which is preliminary data.</text>
</comment>
<name>A0A3M6UR78_POCDA</name>
<dbReference type="GO" id="GO:0008023">
    <property type="term" value="C:transcription elongation factor complex"/>
    <property type="evidence" value="ECO:0007669"/>
    <property type="project" value="TreeGrafter"/>
</dbReference>
<evidence type="ECO:0000256" key="2">
    <source>
        <dbReference type="ARBA" id="ARBA00009253"/>
    </source>
</evidence>
<dbReference type="Pfam" id="PF14641">
    <property type="entry name" value="HTH_44"/>
    <property type="match status" value="1"/>
</dbReference>
<dbReference type="Pfam" id="PF14633">
    <property type="entry name" value="SH2_2"/>
    <property type="match status" value="1"/>
</dbReference>
<dbReference type="SUPFAM" id="SSF55550">
    <property type="entry name" value="SH2 domain"/>
    <property type="match status" value="1"/>
</dbReference>
<dbReference type="FunFam" id="1.10.3500.10:FF:000006">
    <property type="entry name" value="Transcription elongation factor spt6"/>
    <property type="match status" value="1"/>
</dbReference>
<feature type="compositionally biased region" description="Basic and acidic residues" evidence="7">
    <location>
        <begin position="249"/>
        <end position="258"/>
    </location>
</feature>
<feature type="compositionally biased region" description="Acidic residues" evidence="7">
    <location>
        <begin position="7"/>
        <end position="57"/>
    </location>
</feature>
<dbReference type="InterPro" id="IPR023323">
    <property type="entry name" value="Tex-like_dom_sf"/>
</dbReference>
<evidence type="ECO:0000259" key="8">
    <source>
        <dbReference type="PROSITE" id="PS50001"/>
    </source>
</evidence>
<dbReference type="SUPFAM" id="SSF53098">
    <property type="entry name" value="Ribonuclease H-like"/>
    <property type="match status" value="1"/>
</dbReference>